<feature type="transmembrane region" description="Helical" evidence="6">
    <location>
        <begin position="276"/>
        <end position="297"/>
    </location>
</feature>
<feature type="transmembrane region" description="Helical" evidence="6">
    <location>
        <begin position="336"/>
        <end position="359"/>
    </location>
</feature>
<keyword evidence="2 6" id="KW-0812">Transmembrane</keyword>
<feature type="transmembrane region" description="Helical" evidence="6">
    <location>
        <begin position="309"/>
        <end position="329"/>
    </location>
</feature>
<evidence type="ECO:0000256" key="3">
    <source>
        <dbReference type="ARBA" id="ARBA00022989"/>
    </source>
</evidence>
<dbReference type="PANTHER" id="PTHR20855">
    <property type="entry name" value="ADIPOR/PROGESTIN RECEPTOR-RELATED"/>
    <property type="match status" value="1"/>
</dbReference>
<proteinExistence type="predicted"/>
<keyword evidence="3 6" id="KW-1133">Transmembrane helix</keyword>
<dbReference type="InterPro" id="IPR004254">
    <property type="entry name" value="AdipoR/HlyIII-related"/>
</dbReference>
<feature type="non-terminal residue" evidence="7">
    <location>
        <position position="1"/>
    </location>
</feature>
<keyword evidence="5" id="KW-0862">Zinc</keyword>
<feature type="binding site" evidence="5">
    <location>
        <position position="377"/>
    </location>
    <ligand>
        <name>Zn(2+)</name>
        <dbReference type="ChEBI" id="CHEBI:29105"/>
    </ligand>
</feature>
<organism evidence="7 8">
    <name type="scientific">Nadsonia fulvescens var. elongata DSM 6958</name>
    <dbReference type="NCBI Taxonomy" id="857566"/>
    <lineage>
        <taxon>Eukaryota</taxon>
        <taxon>Fungi</taxon>
        <taxon>Dikarya</taxon>
        <taxon>Ascomycota</taxon>
        <taxon>Saccharomycotina</taxon>
        <taxon>Dipodascomycetes</taxon>
        <taxon>Dipodascales</taxon>
        <taxon>Dipodascales incertae sedis</taxon>
        <taxon>Nadsonia</taxon>
    </lineage>
</organism>
<feature type="transmembrane region" description="Helical" evidence="6">
    <location>
        <begin position="250"/>
        <end position="269"/>
    </location>
</feature>
<feature type="transmembrane region" description="Helical" evidence="6">
    <location>
        <begin position="211"/>
        <end position="230"/>
    </location>
</feature>
<sequence length="407" mass="46006">LSPSVLSRLDSFLYTLEMRIDRLETFGLAKLGALDTSIHATYDSLKSIRDDIVLSKTRNIDSFLAIMEDRFTDIVGSGPMSHRVNNAHRYLETQLVKLESVYLSEVVSSAHTDHLQQTIQKALSCVRATPTGLITYHELPVPFQSNPYVLRGYRFYENPKECIKSILHLHNETCNIWTHLVGFIIMIALAVFHYPSTMSWTSAEATRGDKLCMAIFLLAAMKCLLCSTVWHTFSALSQLHQVQRFACVDYTGITVLIAASIMTTEYAAFQCHPKTQLAYVTLTTSLGIIGACLTWLPAFDKRENRPKKIGFFIGLALSGFVGAMHIAYYQGLAATWVFFWPVVKSLLFYASGVVFYSLLIPERLFPGGWFDYFGMSHNLWHLAVFGGIYYHYLATVFLLENGRKFSC</sequence>
<comment type="subcellular location">
    <subcellularLocation>
        <location evidence="1">Membrane</location>
        <topology evidence="1">Multi-pass membrane protein</topology>
    </subcellularLocation>
</comment>
<evidence type="ECO:0000256" key="5">
    <source>
        <dbReference type="PIRSR" id="PIRSR604254-1"/>
    </source>
</evidence>
<dbReference type="STRING" id="857566.A0A1E3PQK3"/>
<keyword evidence="8" id="KW-1185">Reference proteome</keyword>
<keyword evidence="4 6" id="KW-0472">Membrane</keyword>
<dbReference type="Proteomes" id="UP000095009">
    <property type="component" value="Unassembled WGS sequence"/>
</dbReference>
<keyword evidence="5" id="KW-0479">Metal-binding</keyword>
<dbReference type="EMBL" id="KV454406">
    <property type="protein sequence ID" value="ODQ67701.1"/>
    <property type="molecule type" value="Genomic_DNA"/>
</dbReference>
<dbReference type="Pfam" id="PF03006">
    <property type="entry name" value="HlyIII"/>
    <property type="match status" value="1"/>
</dbReference>
<feature type="binding site" evidence="5">
    <location>
        <position position="231"/>
    </location>
    <ligand>
        <name>Zn(2+)</name>
        <dbReference type="ChEBI" id="CHEBI:29105"/>
    </ligand>
</feature>
<evidence type="ECO:0000256" key="6">
    <source>
        <dbReference type="SAM" id="Phobius"/>
    </source>
</evidence>
<evidence type="ECO:0000256" key="2">
    <source>
        <dbReference type="ARBA" id="ARBA00022692"/>
    </source>
</evidence>
<feature type="binding site" evidence="5">
    <location>
        <position position="381"/>
    </location>
    <ligand>
        <name>Zn(2+)</name>
        <dbReference type="ChEBI" id="CHEBI:29105"/>
    </ligand>
</feature>
<reference evidence="7 8" key="1">
    <citation type="journal article" date="2016" name="Proc. Natl. Acad. Sci. U.S.A.">
        <title>Comparative genomics of biotechnologically important yeasts.</title>
        <authorList>
            <person name="Riley R."/>
            <person name="Haridas S."/>
            <person name="Wolfe K.H."/>
            <person name="Lopes M.R."/>
            <person name="Hittinger C.T."/>
            <person name="Goeker M."/>
            <person name="Salamov A.A."/>
            <person name="Wisecaver J.H."/>
            <person name="Long T.M."/>
            <person name="Calvey C.H."/>
            <person name="Aerts A.L."/>
            <person name="Barry K.W."/>
            <person name="Choi C."/>
            <person name="Clum A."/>
            <person name="Coughlan A.Y."/>
            <person name="Deshpande S."/>
            <person name="Douglass A.P."/>
            <person name="Hanson S.J."/>
            <person name="Klenk H.-P."/>
            <person name="LaButti K.M."/>
            <person name="Lapidus A."/>
            <person name="Lindquist E.A."/>
            <person name="Lipzen A.M."/>
            <person name="Meier-Kolthoff J.P."/>
            <person name="Ohm R.A."/>
            <person name="Otillar R.P."/>
            <person name="Pangilinan J.L."/>
            <person name="Peng Y."/>
            <person name="Rokas A."/>
            <person name="Rosa C.A."/>
            <person name="Scheuner C."/>
            <person name="Sibirny A.A."/>
            <person name="Slot J.C."/>
            <person name="Stielow J.B."/>
            <person name="Sun H."/>
            <person name="Kurtzman C.P."/>
            <person name="Blackwell M."/>
            <person name="Grigoriev I.V."/>
            <person name="Jeffries T.W."/>
        </authorList>
    </citation>
    <scope>NUCLEOTIDE SEQUENCE [LARGE SCALE GENOMIC DNA]</scope>
    <source>
        <strain evidence="7 8">DSM 6958</strain>
    </source>
</reference>
<evidence type="ECO:0000313" key="8">
    <source>
        <dbReference type="Proteomes" id="UP000095009"/>
    </source>
</evidence>
<gene>
    <name evidence="7" type="ORF">NADFUDRAFT_8208</name>
</gene>
<dbReference type="GO" id="GO:0046872">
    <property type="term" value="F:metal ion binding"/>
    <property type="evidence" value="ECO:0007669"/>
    <property type="project" value="UniProtKB-KW"/>
</dbReference>
<feature type="non-terminal residue" evidence="7">
    <location>
        <position position="407"/>
    </location>
</feature>
<dbReference type="AlphaFoldDB" id="A0A1E3PQK3"/>
<evidence type="ECO:0000256" key="1">
    <source>
        <dbReference type="ARBA" id="ARBA00004141"/>
    </source>
</evidence>
<dbReference type="OrthoDB" id="5585746at2759"/>
<evidence type="ECO:0000256" key="4">
    <source>
        <dbReference type="ARBA" id="ARBA00023136"/>
    </source>
</evidence>
<dbReference type="GO" id="GO:0016020">
    <property type="term" value="C:membrane"/>
    <property type="evidence" value="ECO:0007669"/>
    <property type="project" value="UniProtKB-SubCell"/>
</dbReference>
<protein>
    <submittedName>
        <fullName evidence="7">HlyIII-domain-containing protein</fullName>
    </submittedName>
</protein>
<dbReference type="PANTHER" id="PTHR20855:SF97">
    <property type="entry name" value="ADIPOR-LIKE RECEPTOR IZH3-RELATED"/>
    <property type="match status" value="1"/>
</dbReference>
<evidence type="ECO:0000313" key="7">
    <source>
        <dbReference type="EMBL" id="ODQ67701.1"/>
    </source>
</evidence>
<feature type="transmembrane region" description="Helical" evidence="6">
    <location>
        <begin position="176"/>
        <end position="195"/>
    </location>
</feature>
<dbReference type="GO" id="GO:0038023">
    <property type="term" value="F:signaling receptor activity"/>
    <property type="evidence" value="ECO:0007669"/>
    <property type="project" value="TreeGrafter"/>
</dbReference>
<feature type="transmembrane region" description="Helical" evidence="6">
    <location>
        <begin position="379"/>
        <end position="399"/>
    </location>
</feature>
<dbReference type="GO" id="GO:0006882">
    <property type="term" value="P:intracellular zinc ion homeostasis"/>
    <property type="evidence" value="ECO:0007669"/>
    <property type="project" value="TreeGrafter"/>
</dbReference>
<name>A0A1E3PQK3_9ASCO</name>
<accession>A0A1E3PQK3</accession>